<evidence type="ECO:0000256" key="3">
    <source>
        <dbReference type="ARBA" id="ARBA00013368"/>
    </source>
</evidence>
<proteinExistence type="inferred from homology"/>
<dbReference type="RefSeq" id="WP_115362364.1">
    <property type="nucleotide sequence ID" value="NZ_CP038012.1"/>
</dbReference>
<dbReference type="Pfam" id="PF13476">
    <property type="entry name" value="AAA_23"/>
    <property type="match status" value="1"/>
</dbReference>
<dbReference type="Proteomes" id="UP000254519">
    <property type="component" value="Unassembled WGS sequence"/>
</dbReference>
<evidence type="ECO:0000256" key="4">
    <source>
        <dbReference type="SAM" id="Coils"/>
    </source>
</evidence>
<dbReference type="PANTHER" id="PTHR32114:SF2">
    <property type="entry name" value="ABC TRANSPORTER ABCH.3"/>
    <property type="match status" value="1"/>
</dbReference>
<evidence type="ECO:0000259" key="5">
    <source>
        <dbReference type="Pfam" id="PF13476"/>
    </source>
</evidence>
<dbReference type="InterPro" id="IPR038729">
    <property type="entry name" value="Rad50/SbcC_AAA"/>
</dbReference>
<reference evidence="6 7" key="1">
    <citation type="submission" date="2018-06" db="EMBL/GenBank/DDBJ databases">
        <authorList>
            <consortium name="Pathogen Informatics"/>
            <person name="Doyle S."/>
        </authorList>
    </citation>
    <scope>NUCLEOTIDE SEQUENCE [LARGE SCALE GENOMIC DNA]</scope>
    <source>
        <strain evidence="7">ATCC 11859 / DSM 33 / NCIB 8841 / NCTC 4822</strain>
    </source>
</reference>
<feature type="domain" description="Rad50/SbcC-type AAA" evidence="5">
    <location>
        <begin position="5"/>
        <end position="216"/>
    </location>
</feature>
<comment type="similarity">
    <text evidence="1">Belongs to the SMC family. SbcC subfamily.</text>
</comment>
<dbReference type="Pfam" id="PF13558">
    <property type="entry name" value="SbcC_Walker_B"/>
    <property type="match status" value="1"/>
</dbReference>
<feature type="coiled-coil region" evidence="4">
    <location>
        <begin position="666"/>
        <end position="749"/>
    </location>
</feature>
<gene>
    <name evidence="6" type="primary">sbcC</name>
    <name evidence="6" type="ORF">NCTC4822_02331</name>
</gene>
<dbReference type="SUPFAM" id="SSF52540">
    <property type="entry name" value="P-loop containing nucleoside triphosphate hydrolases"/>
    <property type="match status" value="1"/>
</dbReference>
<comment type="subunit">
    <text evidence="2">Heterodimer of SbcC and SbcD.</text>
</comment>
<feature type="coiled-coil region" evidence="4">
    <location>
        <begin position="586"/>
        <end position="637"/>
    </location>
</feature>
<sequence>MKPVKLKMTAFGPYKETEVIDFQDLQEHLLFVISGATGSGKTTIFDGICFALYGEASGEDRTDIRALRSDFAENDVQTSVELVFEIHRRTYRIMRQVPYTKIGNKTETSARCELYELTADGEVPVVDRQMVSEINKKIESLIGFTQAQFSQIVMLPQGEFRKFLTSDTENKELIMRKIFKTDQYREIVKRLQKQRDEAKAKLDQERQQERALVEQISASLPNRESAIFHLLASEHYNAQQIIEGLNEEQLFYEEKIRKDKEAYEKAYKKHGEMVDRYHAAKSINERFTELEQRQNTYQQLVEQIPLFEQEAKRLENAERAVAIEQIEYQFEELTKELAAREETVTKSIHAVQVAEEKLEKVKVQYKIEEEKQQQLEEVKEQLVRLQDALPKVKDLASKQQRLYMLETERKNNDQNLTMLTEQSAQEREKVTQLTERINKKEEAIISLDEKAELLTSINEKCTLVDEYIALRKQTEMYEQTKNAQAQLYENAQSAYDQLTSDWLMNEAATLAAKLHEGEACPVCGSADHPQKAHETDTTVSKEELEERKKQLVNVERAYRIADADFQSSFKQLQSKAQRFADIDVHLEQIDDESQKLHEEKSLVEKEVAALRAIRQELVQLKEQLTNQRKVADEAADRKLAMERKVYESNATIEKEQALFEQIIREIPEELRELTVLEQKISELTKQRNTLEHAWKEIQKQLEESRELVTSTTAARVHAIASRDDTKLKKEQAEKRFKEALEKSTFATKQAYQEAKMDEDSRQVLRTKIDDFKQQFYSVRKAVKELSSFLEGKQKLDLEKVEVLLTELKTAYEFALQAFNQSSSYYKSVEQLKEQMIRVTEQLSVLEKKFGQVEDLYDVIRGHNHLKLSFERYIQIEYLEQMIQSANERLRDVSNGQFELIRSDRQEVRGRQSGLGLDVYDAYTGQTRDVKTLSGGEKFNASLSLALGMADIIQSFQGAVSIDTMFIDEGFGTLDEESLTKAIDTLIDLQRAGRMIGVISHVEELKAAFPAILEVKKSKEGHSQTSFLIK</sequence>
<evidence type="ECO:0000256" key="2">
    <source>
        <dbReference type="ARBA" id="ARBA00011322"/>
    </source>
</evidence>
<dbReference type="PANTHER" id="PTHR32114">
    <property type="entry name" value="ABC TRANSPORTER ABCH.3"/>
    <property type="match status" value="1"/>
</dbReference>
<organism evidence="6 7">
    <name type="scientific">Sporosarcina pasteurii</name>
    <name type="common">Bacillus pasteurii</name>
    <dbReference type="NCBI Taxonomy" id="1474"/>
    <lineage>
        <taxon>Bacteria</taxon>
        <taxon>Bacillati</taxon>
        <taxon>Bacillota</taxon>
        <taxon>Bacilli</taxon>
        <taxon>Bacillales</taxon>
        <taxon>Caryophanaceae</taxon>
        <taxon>Sporosarcina</taxon>
    </lineage>
</organism>
<protein>
    <recommendedName>
        <fullName evidence="3">Nuclease SbcCD subunit C</fullName>
    </recommendedName>
</protein>
<dbReference type="InterPro" id="IPR027417">
    <property type="entry name" value="P-loop_NTPase"/>
</dbReference>
<dbReference type="EMBL" id="UGYZ01000002">
    <property type="protein sequence ID" value="SUJ13924.1"/>
    <property type="molecule type" value="Genomic_DNA"/>
</dbReference>
<feature type="coiled-coil region" evidence="4">
    <location>
        <begin position="181"/>
        <end position="215"/>
    </location>
</feature>
<accession>A0A380C6G3</accession>
<dbReference type="GO" id="GO:0006302">
    <property type="term" value="P:double-strand break repair"/>
    <property type="evidence" value="ECO:0007669"/>
    <property type="project" value="InterPro"/>
</dbReference>
<evidence type="ECO:0000313" key="7">
    <source>
        <dbReference type="Proteomes" id="UP000254519"/>
    </source>
</evidence>
<evidence type="ECO:0000313" key="6">
    <source>
        <dbReference type="EMBL" id="SUJ13924.1"/>
    </source>
</evidence>
<evidence type="ECO:0000256" key="1">
    <source>
        <dbReference type="ARBA" id="ARBA00006930"/>
    </source>
</evidence>
<name>A0A380C6G3_SPOPA</name>
<dbReference type="AlphaFoldDB" id="A0A380C6G3"/>
<dbReference type="OrthoDB" id="9795626at2"/>
<dbReference type="GO" id="GO:0016887">
    <property type="term" value="F:ATP hydrolysis activity"/>
    <property type="evidence" value="ECO:0007669"/>
    <property type="project" value="InterPro"/>
</dbReference>
<dbReference type="Gene3D" id="3.40.50.300">
    <property type="entry name" value="P-loop containing nucleotide triphosphate hydrolases"/>
    <property type="match status" value="2"/>
</dbReference>
<keyword evidence="4" id="KW-0175">Coiled coil</keyword>
<keyword evidence="7" id="KW-1185">Reference proteome</keyword>
<feature type="coiled-coil region" evidence="4">
    <location>
        <begin position="297"/>
        <end position="450"/>
    </location>
</feature>